<feature type="chain" id="PRO_5014219022" evidence="4">
    <location>
        <begin position="24"/>
        <end position="532"/>
    </location>
</feature>
<dbReference type="GO" id="GO:0043190">
    <property type="term" value="C:ATP-binding cassette (ABC) transporter complex"/>
    <property type="evidence" value="ECO:0007669"/>
    <property type="project" value="InterPro"/>
</dbReference>
<dbReference type="PIRSF" id="PIRSF002741">
    <property type="entry name" value="MppA"/>
    <property type="match status" value="1"/>
</dbReference>
<reference evidence="9" key="3">
    <citation type="submission" date="2014-08" db="EMBL/GenBank/DDBJ databases">
        <authorList>
            <person name="Edwards T."/>
        </authorList>
    </citation>
    <scope>NUCLEOTIDE SEQUENCE [LARGE SCALE GENOMIC DNA]</scope>
</reference>
<comment type="subcellular location">
    <subcellularLocation>
        <location evidence="1">Periplasm</location>
    </subcellularLocation>
</comment>
<dbReference type="Gene3D" id="3.40.190.10">
    <property type="entry name" value="Periplasmic binding protein-like II"/>
    <property type="match status" value="1"/>
</dbReference>
<evidence type="ECO:0000313" key="9">
    <source>
        <dbReference type="Proteomes" id="UP000182888"/>
    </source>
</evidence>
<keyword evidence="3 4" id="KW-0732">Signal</keyword>
<dbReference type="PANTHER" id="PTHR30290:SF38">
    <property type="entry name" value="D,D-DIPEPTIDE-BINDING PERIPLASMIC PROTEIN DDPA-RELATED"/>
    <property type="match status" value="1"/>
</dbReference>
<dbReference type="InterPro" id="IPR000914">
    <property type="entry name" value="SBP_5_dom"/>
</dbReference>
<dbReference type="GO" id="GO:0042938">
    <property type="term" value="P:dipeptide transport"/>
    <property type="evidence" value="ECO:0007669"/>
    <property type="project" value="TreeGrafter"/>
</dbReference>
<dbReference type="PANTHER" id="PTHR30290">
    <property type="entry name" value="PERIPLASMIC BINDING COMPONENT OF ABC TRANSPORTER"/>
    <property type="match status" value="1"/>
</dbReference>
<dbReference type="EMBL" id="CCND01000045">
    <property type="protein sequence ID" value="CDX62115.1"/>
    <property type="molecule type" value="Genomic_DNA"/>
</dbReference>
<dbReference type="Pfam" id="PF00496">
    <property type="entry name" value="SBP_bac_5"/>
    <property type="match status" value="1"/>
</dbReference>
<dbReference type="AlphaFoldDB" id="A0A090F661"/>
<evidence type="ECO:0000259" key="5">
    <source>
        <dbReference type="Pfam" id="PF00496"/>
    </source>
</evidence>
<dbReference type="Gene3D" id="3.90.76.10">
    <property type="entry name" value="Dipeptide-binding Protein, Domain 1"/>
    <property type="match status" value="1"/>
</dbReference>
<dbReference type="SUPFAM" id="SSF53850">
    <property type="entry name" value="Periplasmic binding protein-like II"/>
    <property type="match status" value="1"/>
</dbReference>
<dbReference type="EMBL" id="CCNB01000012">
    <property type="protein sequence ID" value="CDX36997.1"/>
    <property type="molecule type" value="Genomic_DNA"/>
</dbReference>
<sequence length="532" mass="59316">MKKTMAFAAALLAASVLSGMASAKTLVYCSEASPANFDPGTTTGGNDFDASSRTVYSRLVEFKHGGTEIEPGLADKWEISDDGLVYTFHLHPGVKFQTTDYFKPTRDLNADDVVFSFDRQFNKQNPWNGDKYLPNLTWDYYTGMDMPKYVAKWEKVDDLTVKLTLTEPNAPMLANLGMDFASIVSKEYADQLEKEGKMADFSTKPVGTGPFQFVDYQLDSVIRYAANPDYFKGKEKIDDLVFAITPDATARIQKVLAGECDVTVYPNPADIATIKANKDVTLMDQAGLNIGYMSYNTTIPPLDKPEVRHALNQAIDREALIKSLFQDAGATPAENLIPPTMWSWNKDVKTDAYNPEAAKKVLEAAGLKEIQLWASDRARPYNPNFQRAAELIQADWAKVGVKANIVNYEWTKYREEGKKKDRPGAFQVGWTGDNGDPDNFFATLFACSAIGVSNYSSWCDKDFEDLIQKAKKTSDQAERTKLYEQAQVIFAKEAPAFLLAHSQVYAVVRNNVTGFKMDPLGIHRFDGVDKSE</sequence>
<accession>A0A090F661</accession>
<reference evidence="6 8" key="2">
    <citation type="submission" date="2014-08" db="EMBL/GenBank/DDBJ databases">
        <authorList>
            <person name="Moulin Lionel"/>
        </authorList>
    </citation>
    <scope>NUCLEOTIDE SEQUENCE [LARGE SCALE GENOMIC DNA]</scope>
</reference>
<evidence type="ECO:0000313" key="8">
    <source>
        <dbReference type="Proteomes" id="UP000046373"/>
    </source>
</evidence>
<organism evidence="6 8">
    <name type="scientific">Mesorhizobium plurifarium</name>
    <dbReference type="NCBI Taxonomy" id="69974"/>
    <lineage>
        <taxon>Bacteria</taxon>
        <taxon>Pseudomonadati</taxon>
        <taxon>Pseudomonadota</taxon>
        <taxon>Alphaproteobacteria</taxon>
        <taxon>Hyphomicrobiales</taxon>
        <taxon>Phyllobacteriaceae</taxon>
        <taxon>Mesorhizobium</taxon>
    </lineage>
</organism>
<dbReference type="GO" id="GO:1904680">
    <property type="term" value="F:peptide transmembrane transporter activity"/>
    <property type="evidence" value="ECO:0007669"/>
    <property type="project" value="TreeGrafter"/>
</dbReference>
<dbReference type="Proteomes" id="UP000182888">
    <property type="component" value="Unassembled WGS sequence"/>
</dbReference>
<dbReference type="CDD" id="cd08493">
    <property type="entry name" value="PBP2_DppA_like"/>
    <property type="match status" value="1"/>
</dbReference>
<dbReference type="FunFam" id="3.40.190.10:FF:000036">
    <property type="entry name" value="Dipeptide ABC transporter, substrate-binding protein"/>
    <property type="match status" value="1"/>
</dbReference>
<dbReference type="Proteomes" id="UP000046373">
    <property type="component" value="Unassembled WGS sequence"/>
</dbReference>
<evidence type="ECO:0000256" key="4">
    <source>
        <dbReference type="SAM" id="SignalP"/>
    </source>
</evidence>
<dbReference type="InterPro" id="IPR030678">
    <property type="entry name" value="Peptide/Ni-bd"/>
</dbReference>
<feature type="signal peptide" evidence="4">
    <location>
        <begin position="1"/>
        <end position="23"/>
    </location>
</feature>
<dbReference type="InterPro" id="IPR039424">
    <property type="entry name" value="SBP_5"/>
</dbReference>
<reference evidence="7" key="1">
    <citation type="submission" date="2014-08" db="EMBL/GenBank/DDBJ databases">
        <title>DNA barcoding of Bradysia (Diptera: Sciaridae) for detection of the immature stages on agricultural crops.</title>
        <authorList>
            <person name="Shin S."/>
            <person name="Jung S."/>
            <person name="Heller K."/>
            <person name="Menzel F."/>
            <person name="Hong T.-K."/>
            <person name="Lee H."/>
            <person name="Lee S."/>
        </authorList>
    </citation>
    <scope>NUCLEOTIDE SEQUENCE</scope>
</reference>
<comment type="similarity">
    <text evidence="2">Belongs to the bacterial solute-binding protein 5 family.</text>
</comment>
<evidence type="ECO:0000256" key="3">
    <source>
        <dbReference type="ARBA" id="ARBA00022729"/>
    </source>
</evidence>
<evidence type="ECO:0000256" key="1">
    <source>
        <dbReference type="ARBA" id="ARBA00004418"/>
    </source>
</evidence>
<dbReference type="Gene3D" id="3.10.105.10">
    <property type="entry name" value="Dipeptide-binding Protein, Domain 3"/>
    <property type="match status" value="1"/>
</dbReference>
<protein>
    <submittedName>
        <fullName evidence="6">Dipeptide transporter periplasmic-binding component of ABC superfamily</fullName>
    </submittedName>
</protein>
<feature type="domain" description="Solute-binding protein family 5" evidence="5">
    <location>
        <begin position="68"/>
        <end position="449"/>
    </location>
</feature>
<dbReference type="GO" id="GO:0030288">
    <property type="term" value="C:outer membrane-bounded periplasmic space"/>
    <property type="evidence" value="ECO:0007669"/>
    <property type="project" value="TreeGrafter"/>
</dbReference>
<proteinExistence type="inferred from homology"/>
<evidence type="ECO:0000256" key="2">
    <source>
        <dbReference type="ARBA" id="ARBA00005695"/>
    </source>
</evidence>
<gene>
    <name evidence="6" type="primary">dppA</name>
    <name evidence="7" type="ORF">MPL1032_50202</name>
    <name evidence="6" type="ORF">MPLDJ20_20767</name>
</gene>
<evidence type="ECO:0000313" key="6">
    <source>
        <dbReference type="EMBL" id="CDX36997.1"/>
    </source>
</evidence>
<name>A0A090F661_MESPL</name>
<evidence type="ECO:0000313" key="7">
    <source>
        <dbReference type="EMBL" id="CDX62115.1"/>
    </source>
</evidence>